<evidence type="ECO:0000256" key="1">
    <source>
        <dbReference type="SAM" id="MobiDB-lite"/>
    </source>
</evidence>
<feature type="region of interest" description="Disordered" evidence="1">
    <location>
        <begin position="305"/>
        <end position="334"/>
    </location>
</feature>
<evidence type="ECO:0000313" key="2">
    <source>
        <dbReference type="EMBL" id="WAR10504.1"/>
    </source>
</evidence>
<name>A0ABY7EQ16_MYAAR</name>
<protein>
    <submittedName>
        <fullName evidence="2">Uncharacterized protein</fullName>
    </submittedName>
</protein>
<dbReference type="Proteomes" id="UP001164746">
    <property type="component" value="Chromosome 7"/>
</dbReference>
<gene>
    <name evidence="2" type="ORF">MAR_035580</name>
</gene>
<proteinExistence type="predicted"/>
<feature type="compositionally biased region" description="Basic and acidic residues" evidence="1">
    <location>
        <begin position="311"/>
        <end position="323"/>
    </location>
</feature>
<keyword evidence="3" id="KW-1185">Reference proteome</keyword>
<sequence>MTETAVHVLVKEKTHNGKALSSIQHSVDELKKRLPIKSNKRIPGDPYLILYSYYIPCACIPTCNFNCAEELGKFARLHSKDMFTIVGYSAVYKRTDNKNAEVFMKEGGISMFQDLTEKNERFDAVNVITNTNGKPMNGTFQELLQQCLIGDPVSSCIPVETRERIVTAFINYIMLPWFNASMYFGKLSRMSKKDLLKSLETKLTHSIRKVSCDKMRRTPKKCRFLIKDCVESALDQTHSLAYPTFGAIRHDKPIEDTVYWRNAEALSRGFYFVNDFVEVPDCDNKLHSITSLCISEAETNCENGYNTLPDRTGREFNNEEQNRLRGASGVSLRE</sequence>
<organism evidence="2 3">
    <name type="scientific">Mya arenaria</name>
    <name type="common">Soft-shell clam</name>
    <dbReference type="NCBI Taxonomy" id="6604"/>
    <lineage>
        <taxon>Eukaryota</taxon>
        <taxon>Metazoa</taxon>
        <taxon>Spiralia</taxon>
        <taxon>Lophotrochozoa</taxon>
        <taxon>Mollusca</taxon>
        <taxon>Bivalvia</taxon>
        <taxon>Autobranchia</taxon>
        <taxon>Heteroconchia</taxon>
        <taxon>Euheterodonta</taxon>
        <taxon>Imparidentia</taxon>
        <taxon>Neoheterodontei</taxon>
        <taxon>Myida</taxon>
        <taxon>Myoidea</taxon>
        <taxon>Myidae</taxon>
        <taxon>Mya</taxon>
    </lineage>
</organism>
<dbReference type="EMBL" id="CP111018">
    <property type="protein sequence ID" value="WAR10504.1"/>
    <property type="molecule type" value="Genomic_DNA"/>
</dbReference>
<accession>A0ABY7EQ16</accession>
<evidence type="ECO:0000313" key="3">
    <source>
        <dbReference type="Proteomes" id="UP001164746"/>
    </source>
</evidence>
<reference evidence="2" key="1">
    <citation type="submission" date="2022-11" db="EMBL/GenBank/DDBJ databases">
        <title>Centuries of genome instability and evolution in soft-shell clam transmissible cancer (bioRxiv).</title>
        <authorList>
            <person name="Hart S.F.M."/>
            <person name="Yonemitsu M.A."/>
            <person name="Giersch R.M."/>
            <person name="Beal B.F."/>
            <person name="Arriagada G."/>
            <person name="Davis B.W."/>
            <person name="Ostrander E.A."/>
            <person name="Goff S.P."/>
            <person name="Metzger M.J."/>
        </authorList>
    </citation>
    <scope>NUCLEOTIDE SEQUENCE</scope>
    <source>
        <strain evidence="2">MELC-2E11</strain>
        <tissue evidence="2">Siphon/mantle</tissue>
    </source>
</reference>